<dbReference type="AlphaFoldDB" id="A0A1C3XHP8"/>
<evidence type="ECO:0000313" key="4">
    <source>
        <dbReference type="Proteomes" id="UP000199184"/>
    </source>
</evidence>
<name>A0A1C3XHP8_9BRAD</name>
<feature type="region of interest" description="Disordered" evidence="1">
    <location>
        <begin position="151"/>
        <end position="173"/>
    </location>
</feature>
<feature type="transmembrane region" description="Helical" evidence="2">
    <location>
        <begin position="34"/>
        <end position="55"/>
    </location>
</feature>
<evidence type="ECO:0000256" key="2">
    <source>
        <dbReference type="SAM" id="Phobius"/>
    </source>
</evidence>
<keyword evidence="2" id="KW-0472">Membrane</keyword>
<evidence type="ECO:0000313" key="3">
    <source>
        <dbReference type="EMBL" id="SCB51802.1"/>
    </source>
</evidence>
<evidence type="ECO:0000256" key="1">
    <source>
        <dbReference type="SAM" id="MobiDB-lite"/>
    </source>
</evidence>
<dbReference type="RefSeq" id="WP_091963907.1">
    <property type="nucleotide sequence ID" value="NZ_FMAI01000016.1"/>
</dbReference>
<gene>
    <name evidence="3" type="ORF">GA0061098_101665</name>
</gene>
<reference evidence="4" key="1">
    <citation type="submission" date="2016-08" db="EMBL/GenBank/DDBJ databases">
        <authorList>
            <person name="Varghese N."/>
            <person name="Submissions Spin"/>
        </authorList>
    </citation>
    <scope>NUCLEOTIDE SEQUENCE [LARGE SCALE GENOMIC DNA]</scope>
    <source>
        <strain evidence="4">ERR11</strain>
    </source>
</reference>
<dbReference type="Proteomes" id="UP000199184">
    <property type="component" value="Unassembled WGS sequence"/>
</dbReference>
<feature type="compositionally biased region" description="Basic and acidic residues" evidence="1">
    <location>
        <begin position="162"/>
        <end position="173"/>
    </location>
</feature>
<keyword evidence="2" id="KW-1133">Transmembrane helix</keyword>
<accession>A0A1C3XHP8</accession>
<sequence>MTHDQATIEASKISARATVEAARIAADVAQTNGILTAIGATAAVLAAAITAYVTFRNARDTILLQLGKEQEQKATLSANLRATIEDTIKQVDDAVMIYKGDFAEPVELRVLPLPSAIERSDPKGLSSLGPEINEAIALARLCLNDYRRAKEPIQNRHRKPKDTKPAQLKERPSDFDTVISTAEAYSTALRRLNSLLATR</sequence>
<proteinExistence type="predicted"/>
<protein>
    <submittedName>
        <fullName evidence="3">Uncharacterized protein</fullName>
    </submittedName>
</protein>
<dbReference type="EMBL" id="FMAI01000016">
    <property type="protein sequence ID" value="SCB51802.1"/>
    <property type="molecule type" value="Genomic_DNA"/>
</dbReference>
<keyword evidence="2" id="KW-0812">Transmembrane</keyword>
<organism evidence="3 4">
    <name type="scientific">Bradyrhizobium shewense</name>
    <dbReference type="NCBI Taxonomy" id="1761772"/>
    <lineage>
        <taxon>Bacteria</taxon>
        <taxon>Pseudomonadati</taxon>
        <taxon>Pseudomonadota</taxon>
        <taxon>Alphaproteobacteria</taxon>
        <taxon>Hyphomicrobiales</taxon>
        <taxon>Nitrobacteraceae</taxon>
        <taxon>Bradyrhizobium</taxon>
    </lineage>
</organism>
<keyword evidence="4" id="KW-1185">Reference proteome</keyword>